<name>A0A7X9HTB3_UNCKA</name>
<dbReference type="Gene3D" id="3.40.50.150">
    <property type="entry name" value="Vaccinia Virus protein VP39"/>
    <property type="match status" value="1"/>
</dbReference>
<gene>
    <name evidence="8" type="ORF">GYA37_00035</name>
</gene>
<sequence>MSSQNKFTVISTFSGCGGSSLGYKLAGGKVLLAVEMDDNAVETYKLNFKDTPVYHGDIHNLTVEKVFEITGLKPGELDIFDGSPPCQGFSTAGKREFCDPRNQLYNEYIRLLKGLKPKVFVMENVSGLVKGKMKLIFKDILTELKKAGYNVKVRLMNAKYYNVPQSRQRLIFIGVRNDLNITPSHPKPQTKPITVGEALKDIEPEFIKYSTNPFIQSVIQKVKPGDQLSKYHPQGNYFNYMKLSKNKPSPTITRSGFGQMFNEDNRYITINEAKRLASYPEDFKFVGKYEEQWARIGNSVPPNFMKAIATHIYKNILSETP</sequence>
<dbReference type="PRINTS" id="PR00105">
    <property type="entry name" value="C5METTRFRASE"/>
</dbReference>
<dbReference type="InterPro" id="IPR018117">
    <property type="entry name" value="C5_DNA_meth_AS"/>
</dbReference>
<evidence type="ECO:0000313" key="9">
    <source>
        <dbReference type="Proteomes" id="UP000590542"/>
    </source>
</evidence>
<evidence type="ECO:0000313" key="8">
    <source>
        <dbReference type="EMBL" id="NMB91223.1"/>
    </source>
</evidence>
<comment type="caution">
    <text evidence="8">The sequence shown here is derived from an EMBL/GenBank/DDBJ whole genome shotgun (WGS) entry which is preliminary data.</text>
</comment>
<dbReference type="EMBL" id="JAAZNV010000002">
    <property type="protein sequence ID" value="NMB91223.1"/>
    <property type="molecule type" value="Genomic_DNA"/>
</dbReference>
<dbReference type="GO" id="GO:0044027">
    <property type="term" value="P:negative regulation of gene expression via chromosomal CpG island methylation"/>
    <property type="evidence" value="ECO:0007669"/>
    <property type="project" value="TreeGrafter"/>
</dbReference>
<dbReference type="Gene3D" id="3.90.120.10">
    <property type="entry name" value="DNA Methylase, subunit A, domain 2"/>
    <property type="match status" value="1"/>
</dbReference>
<dbReference type="AlphaFoldDB" id="A0A7X9HTB3"/>
<accession>A0A7X9HTB3</accession>
<feature type="active site" evidence="5">
    <location>
        <position position="86"/>
    </location>
</feature>
<dbReference type="PANTHER" id="PTHR10629">
    <property type="entry name" value="CYTOSINE-SPECIFIC METHYLTRANSFERASE"/>
    <property type="match status" value="1"/>
</dbReference>
<dbReference type="InterPro" id="IPR001525">
    <property type="entry name" value="C5_MeTfrase"/>
</dbReference>
<reference evidence="8 9" key="1">
    <citation type="journal article" date="2020" name="Biotechnol. Biofuels">
        <title>New insights from the biogas microbiome by comprehensive genome-resolved metagenomics of nearly 1600 species originating from multiple anaerobic digesters.</title>
        <authorList>
            <person name="Campanaro S."/>
            <person name="Treu L."/>
            <person name="Rodriguez-R L.M."/>
            <person name="Kovalovszki A."/>
            <person name="Ziels R.M."/>
            <person name="Maus I."/>
            <person name="Zhu X."/>
            <person name="Kougias P.G."/>
            <person name="Basile A."/>
            <person name="Luo G."/>
            <person name="Schluter A."/>
            <person name="Konstantinidis K.T."/>
            <person name="Angelidaki I."/>
        </authorList>
    </citation>
    <scope>NUCLEOTIDE SEQUENCE [LARGE SCALE GENOMIC DNA]</scope>
    <source>
        <strain evidence="8">AS27yjCOA_202</strain>
    </source>
</reference>
<dbReference type="CDD" id="cd00315">
    <property type="entry name" value="Cyt_C5_DNA_methylase"/>
    <property type="match status" value="1"/>
</dbReference>
<dbReference type="EC" id="2.1.1.37" evidence="7"/>
<evidence type="ECO:0000256" key="2">
    <source>
        <dbReference type="ARBA" id="ARBA00022679"/>
    </source>
</evidence>
<evidence type="ECO:0000256" key="6">
    <source>
        <dbReference type="RuleBase" id="RU000416"/>
    </source>
</evidence>
<dbReference type="PROSITE" id="PS51679">
    <property type="entry name" value="SAM_MT_C5"/>
    <property type="match status" value="1"/>
</dbReference>
<evidence type="ECO:0000256" key="4">
    <source>
        <dbReference type="ARBA" id="ARBA00022747"/>
    </source>
</evidence>
<evidence type="ECO:0000256" key="3">
    <source>
        <dbReference type="ARBA" id="ARBA00022691"/>
    </source>
</evidence>
<dbReference type="Proteomes" id="UP000590542">
    <property type="component" value="Unassembled WGS sequence"/>
</dbReference>
<dbReference type="InterPro" id="IPR050390">
    <property type="entry name" value="C5-Methyltransferase"/>
</dbReference>
<protein>
    <recommendedName>
        <fullName evidence="7">Cytosine-specific methyltransferase</fullName>
        <ecNumber evidence="7">2.1.1.37</ecNumber>
    </recommendedName>
</protein>
<dbReference type="SUPFAM" id="SSF53335">
    <property type="entry name" value="S-adenosyl-L-methionine-dependent methyltransferases"/>
    <property type="match status" value="1"/>
</dbReference>
<dbReference type="GO" id="GO:0003886">
    <property type="term" value="F:DNA (cytosine-5-)-methyltransferase activity"/>
    <property type="evidence" value="ECO:0007669"/>
    <property type="project" value="UniProtKB-EC"/>
</dbReference>
<dbReference type="GO" id="GO:0003677">
    <property type="term" value="F:DNA binding"/>
    <property type="evidence" value="ECO:0007669"/>
    <property type="project" value="TreeGrafter"/>
</dbReference>
<proteinExistence type="inferred from homology"/>
<keyword evidence="3 5" id="KW-0949">S-adenosyl-L-methionine</keyword>
<evidence type="ECO:0000256" key="7">
    <source>
        <dbReference type="RuleBase" id="RU000417"/>
    </source>
</evidence>
<dbReference type="InterPro" id="IPR029063">
    <property type="entry name" value="SAM-dependent_MTases_sf"/>
</dbReference>
<keyword evidence="1 5" id="KW-0489">Methyltransferase</keyword>
<dbReference type="NCBIfam" id="TIGR00675">
    <property type="entry name" value="dcm"/>
    <property type="match status" value="1"/>
</dbReference>
<dbReference type="Pfam" id="PF00145">
    <property type="entry name" value="DNA_methylase"/>
    <property type="match status" value="1"/>
</dbReference>
<evidence type="ECO:0000256" key="1">
    <source>
        <dbReference type="ARBA" id="ARBA00022603"/>
    </source>
</evidence>
<dbReference type="PROSITE" id="PS00094">
    <property type="entry name" value="C5_MTASE_1"/>
    <property type="match status" value="1"/>
</dbReference>
<evidence type="ECO:0000256" key="5">
    <source>
        <dbReference type="PROSITE-ProRule" id="PRU01016"/>
    </source>
</evidence>
<keyword evidence="4" id="KW-0680">Restriction system</keyword>
<comment type="catalytic activity">
    <reaction evidence="7">
        <text>a 2'-deoxycytidine in DNA + S-adenosyl-L-methionine = a 5-methyl-2'-deoxycytidine in DNA + S-adenosyl-L-homocysteine + H(+)</text>
        <dbReference type="Rhea" id="RHEA:13681"/>
        <dbReference type="Rhea" id="RHEA-COMP:11369"/>
        <dbReference type="Rhea" id="RHEA-COMP:11370"/>
        <dbReference type="ChEBI" id="CHEBI:15378"/>
        <dbReference type="ChEBI" id="CHEBI:57856"/>
        <dbReference type="ChEBI" id="CHEBI:59789"/>
        <dbReference type="ChEBI" id="CHEBI:85452"/>
        <dbReference type="ChEBI" id="CHEBI:85454"/>
        <dbReference type="EC" id="2.1.1.37"/>
    </reaction>
</comment>
<dbReference type="GO" id="GO:0009307">
    <property type="term" value="P:DNA restriction-modification system"/>
    <property type="evidence" value="ECO:0007669"/>
    <property type="project" value="UniProtKB-KW"/>
</dbReference>
<comment type="similarity">
    <text evidence="5 6">Belongs to the class I-like SAM-binding methyltransferase superfamily. C5-methyltransferase family.</text>
</comment>
<keyword evidence="2 5" id="KW-0808">Transferase</keyword>
<dbReference type="GO" id="GO:0032259">
    <property type="term" value="P:methylation"/>
    <property type="evidence" value="ECO:0007669"/>
    <property type="project" value="UniProtKB-KW"/>
</dbReference>
<dbReference type="PANTHER" id="PTHR10629:SF52">
    <property type="entry name" value="DNA (CYTOSINE-5)-METHYLTRANSFERASE 1"/>
    <property type="match status" value="1"/>
</dbReference>
<organism evidence="8 9">
    <name type="scientific">candidate division WWE3 bacterium</name>
    <dbReference type="NCBI Taxonomy" id="2053526"/>
    <lineage>
        <taxon>Bacteria</taxon>
        <taxon>Katanobacteria</taxon>
    </lineage>
</organism>